<evidence type="ECO:0000313" key="2">
    <source>
        <dbReference type="EMBL" id="MFC4492202.1"/>
    </source>
</evidence>
<organism evidence="2 3">
    <name type="scientific">Chromobacterium aquaticum</name>
    <dbReference type="NCBI Taxonomy" id="467180"/>
    <lineage>
        <taxon>Bacteria</taxon>
        <taxon>Pseudomonadati</taxon>
        <taxon>Pseudomonadota</taxon>
        <taxon>Betaproteobacteria</taxon>
        <taxon>Neisseriales</taxon>
        <taxon>Chromobacteriaceae</taxon>
        <taxon>Chromobacterium</taxon>
    </lineage>
</organism>
<dbReference type="EMBL" id="JBHSEK010000022">
    <property type="protein sequence ID" value="MFC4492202.1"/>
    <property type="molecule type" value="Genomic_DNA"/>
</dbReference>
<feature type="transmembrane region" description="Helical" evidence="1">
    <location>
        <begin position="34"/>
        <end position="52"/>
    </location>
</feature>
<keyword evidence="1" id="KW-1133">Transmembrane helix</keyword>
<evidence type="ECO:0000256" key="1">
    <source>
        <dbReference type="SAM" id="Phobius"/>
    </source>
</evidence>
<gene>
    <name evidence="2" type="ORF">ACFO0R_21535</name>
</gene>
<comment type="caution">
    <text evidence="2">The sequence shown here is derived from an EMBL/GenBank/DDBJ whole genome shotgun (WGS) entry which is preliminary data.</text>
</comment>
<evidence type="ECO:0000313" key="3">
    <source>
        <dbReference type="Proteomes" id="UP001595999"/>
    </source>
</evidence>
<keyword evidence="3" id="KW-1185">Reference proteome</keyword>
<dbReference type="RefSeq" id="WP_231460836.1">
    <property type="nucleotide sequence ID" value="NZ_JAJOHW010000008.1"/>
</dbReference>
<proteinExistence type="predicted"/>
<accession>A0ABV8ZWX1</accession>
<keyword evidence="1" id="KW-0472">Membrane</keyword>
<name>A0ABV8ZWX1_9NEIS</name>
<sequence length="249" mass="28643">MKSKITYGTIIATAIFILIILFNQNEVAQKDFGTTILSLFSTFIGATFAFRLNEHKETEKLLATQKASMNRALFIIIRQFNAISQIKQDFDNYSDKYNRAFNMPAFKPPSYSDLTHNYSDLEFLLELENAHPNLLLHLTVEQERFFQAMDSISIRNEFYVNEFQIAIEKMSMNGRNFHTDEIKTLLGERLFKGAITGAETAKNLIDASYISLQTLHKEVQDTARSIFPGKKFISYETQDLTNENTDSNQ</sequence>
<protein>
    <submittedName>
        <fullName evidence="2">Uncharacterized protein</fullName>
    </submittedName>
</protein>
<feature type="transmembrane region" description="Helical" evidence="1">
    <location>
        <begin position="5"/>
        <end position="22"/>
    </location>
</feature>
<reference evidence="3" key="1">
    <citation type="journal article" date="2019" name="Int. J. Syst. Evol. Microbiol.">
        <title>The Global Catalogue of Microorganisms (GCM) 10K type strain sequencing project: providing services to taxonomists for standard genome sequencing and annotation.</title>
        <authorList>
            <consortium name="The Broad Institute Genomics Platform"/>
            <consortium name="The Broad Institute Genome Sequencing Center for Infectious Disease"/>
            <person name="Wu L."/>
            <person name="Ma J."/>
        </authorList>
    </citation>
    <scope>NUCLEOTIDE SEQUENCE [LARGE SCALE GENOMIC DNA]</scope>
    <source>
        <strain evidence="3">CGMCC 4.7608</strain>
    </source>
</reference>
<dbReference type="Proteomes" id="UP001595999">
    <property type="component" value="Unassembled WGS sequence"/>
</dbReference>
<keyword evidence="1" id="KW-0812">Transmembrane</keyword>